<dbReference type="Pfam" id="PF12854">
    <property type="entry name" value="PPR_1"/>
    <property type="match status" value="2"/>
</dbReference>
<dbReference type="Gramene" id="OGLUM02G16430.1">
    <property type="protein sequence ID" value="OGLUM02G16430.1"/>
    <property type="gene ID" value="OGLUM02G16430"/>
</dbReference>
<dbReference type="Gene3D" id="1.25.40.10">
    <property type="entry name" value="Tetratricopeptide repeat domain"/>
    <property type="match status" value="2"/>
</dbReference>
<name>A0A0D9YS45_9ORYZ</name>
<dbReference type="AlphaFoldDB" id="A0A0D9YS45"/>
<feature type="repeat" description="PPR" evidence="4">
    <location>
        <begin position="224"/>
        <end position="258"/>
    </location>
</feature>
<evidence type="ECO:0000313" key="7">
    <source>
        <dbReference type="Proteomes" id="UP000026961"/>
    </source>
</evidence>
<feature type="repeat" description="PPR" evidence="4">
    <location>
        <begin position="123"/>
        <end position="153"/>
    </location>
</feature>
<keyword evidence="7" id="KW-1185">Reference proteome</keyword>
<accession>A0A0D9YS45</accession>
<evidence type="ECO:0008006" key="8">
    <source>
        <dbReference type="Google" id="ProtNLM"/>
    </source>
</evidence>
<organism evidence="6">
    <name type="scientific">Oryza glumipatula</name>
    <dbReference type="NCBI Taxonomy" id="40148"/>
    <lineage>
        <taxon>Eukaryota</taxon>
        <taxon>Viridiplantae</taxon>
        <taxon>Streptophyta</taxon>
        <taxon>Embryophyta</taxon>
        <taxon>Tracheophyta</taxon>
        <taxon>Spermatophyta</taxon>
        <taxon>Magnoliopsida</taxon>
        <taxon>Liliopsida</taxon>
        <taxon>Poales</taxon>
        <taxon>Poaceae</taxon>
        <taxon>BOP clade</taxon>
        <taxon>Oryzoideae</taxon>
        <taxon>Oryzeae</taxon>
        <taxon>Oryzinae</taxon>
        <taxon>Oryza</taxon>
    </lineage>
</organism>
<comment type="similarity">
    <text evidence="1">Belongs to the PPR family. P subfamily.</text>
</comment>
<dbReference type="PROSITE" id="PS51375">
    <property type="entry name" value="PPR"/>
    <property type="match status" value="4"/>
</dbReference>
<keyword evidence="3" id="KW-0809">Transit peptide</keyword>
<feature type="region of interest" description="Disordered" evidence="5">
    <location>
        <begin position="1"/>
        <end position="28"/>
    </location>
</feature>
<sequence>MAITSSSSSPPAAHHPFSFPRRAKQHGRPRLAAASSRWANRRASSSIWVNPAAPPRPGQTLRRLVQLGDLDAALRLLLLPGALPAPAAALISCNILIKKLCATRRLADAERVLDALKAAAAADAVSHNTLVAGYCRDGRLADAERVLGAARATGAANVVTYTALIDGYCRSGRLDDALRLIASMPVAPDTYTYNTVLKGLCIAKKWEEAEELMAEMIRNRCPPNEVTFATQIRSFCQNGLLDRAVQLLDQMPRVYASPSDGRISVS</sequence>
<evidence type="ECO:0000256" key="5">
    <source>
        <dbReference type="SAM" id="MobiDB-lite"/>
    </source>
</evidence>
<dbReference type="NCBIfam" id="TIGR00756">
    <property type="entry name" value="PPR"/>
    <property type="match status" value="4"/>
</dbReference>
<dbReference type="InterPro" id="IPR002885">
    <property type="entry name" value="PPR_rpt"/>
</dbReference>
<feature type="repeat" description="PPR" evidence="4">
    <location>
        <begin position="157"/>
        <end position="187"/>
    </location>
</feature>
<evidence type="ECO:0000313" key="6">
    <source>
        <dbReference type="EnsemblPlants" id="OGLUM02G16430.1"/>
    </source>
</evidence>
<dbReference type="GO" id="GO:0010019">
    <property type="term" value="P:chloroplast-nucleus signaling pathway"/>
    <property type="evidence" value="ECO:0007669"/>
    <property type="project" value="TreeGrafter"/>
</dbReference>
<reference evidence="6" key="1">
    <citation type="submission" date="2015-04" db="UniProtKB">
        <authorList>
            <consortium name="EnsemblPlants"/>
        </authorList>
    </citation>
    <scope>IDENTIFICATION</scope>
</reference>
<dbReference type="PANTHER" id="PTHR47936:SF1">
    <property type="entry name" value="PENTATRICOPEPTIDE REPEAT-CONTAINING PROTEIN GUN1, CHLOROPLASTIC"/>
    <property type="match status" value="1"/>
</dbReference>
<dbReference type="Pfam" id="PF13041">
    <property type="entry name" value="PPR_2"/>
    <property type="match status" value="1"/>
</dbReference>
<dbReference type="GO" id="GO:0009507">
    <property type="term" value="C:chloroplast"/>
    <property type="evidence" value="ECO:0007669"/>
    <property type="project" value="TreeGrafter"/>
</dbReference>
<protein>
    <recommendedName>
        <fullName evidence="8">Pentacotripeptide-repeat region of PRORP domain-containing protein</fullName>
    </recommendedName>
</protein>
<keyword evidence="2" id="KW-0677">Repeat</keyword>
<evidence type="ECO:0000256" key="3">
    <source>
        <dbReference type="ARBA" id="ARBA00022946"/>
    </source>
</evidence>
<evidence type="ECO:0000256" key="2">
    <source>
        <dbReference type="ARBA" id="ARBA00022737"/>
    </source>
</evidence>
<reference evidence="6" key="2">
    <citation type="submission" date="2018-05" db="EMBL/GenBank/DDBJ databases">
        <title>OgluRS3 (Oryza glumaepatula Reference Sequence Version 3).</title>
        <authorList>
            <person name="Zhang J."/>
            <person name="Kudrna D."/>
            <person name="Lee S."/>
            <person name="Talag J."/>
            <person name="Welchert J."/>
            <person name="Wing R.A."/>
        </authorList>
    </citation>
    <scope>NUCLEOTIDE SEQUENCE [LARGE SCALE GENOMIC DNA]</scope>
</reference>
<feature type="compositionally biased region" description="Low complexity" evidence="5">
    <location>
        <begin position="1"/>
        <end position="20"/>
    </location>
</feature>
<evidence type="ECO:0000256" key="1">
    <source>
        <dbReference type="ARBA" id="ARBA00007626"/>
    </source>
</evidence>
<dbReference type="InterPro" id="IPR011990">
    <property type="entry name" value="TPR-like_helical_dom_sf"/>
</dbReference>
<dbReference type="HOGENOM" id="CLU_1047237_0_0_1"/>
<proteinExistence type="inferred from homology"/>
<dbReference type="Proteomes" id="UP000026961">
    <property type="component" value="Chromosome 2"/>
</dbReference>
<dbReference type="GO" id="GO:0031930">
    <property type="term" value="P:mitochondria-nucleus signaling pathway"/>
    <property type="evidence" value="ECO:0007669"/>
    <property type="project" value="TreeGrafter"/>
</dbReference>
<dbReference type="EnsemblPlants" id="OGLUM02G16430.1">
    <property type="protein sequence ID" value="OGLUM02G16430.1"/>
    <property type="gene ID" value="OGLUM02G16430"/>
</dbReference>
<feature type="repeat" description="PPR" evidence="4">
    <location>
        <begin position="189"/>
        <end position="223"/>
    </location>
</feature>
<evidence type="ECO:0000256" key="4">
    <source>
        <dbReference type="PROSITE-ProRule" id="PRU00708"/>
    </source>
</evidence>
<dbReference type="PANTHER" id="PTHR47936">
    <property type="entry name" value="PPR_LONG DOMAIN-CONTAINING PROTEIN"/>
    <property type="match status" value="1"/>
</dbReference>